<dbReference type="SUPFAM" id="SSF56327">
    <property type="entry name" value="LDH C-terminal domain-like"/>
    <property type="match status" value="1"/>
</dbReference>
<name>A0A1J1IU43_9DIPT</name>
<dbReference type="AlphaFoldDB" id="A0A1J1IU43"/>
<evidence type="ECO:0000313" key="7">
    <source>
        <dbReference type="EMBL" id="CRL02638.1"/>
    </source>
</evidence>
<accession>A0A1J1IU43</accession>
<keyword evidence="8" id="KW-1185">Reference proteome</keyword>
<evidence type="ECO:0000259" key="5">
    <source>
        <dbReference type="Pfam" id="PF00056"/>
    </source>
</evidence>
<dbReference type="OrthoDB" id="5405561at2759"/>
<feature type="domain" description="Lactate/malate dehydrogenase C-terminal" evidence="6">
    <location>
        <begin position="164"/>
        <end position="332"/>
    </location>
</feature>
<feature type="binding site" evidence="3">
    <location>
        <position position="114"/>
    </location>
    <ligand>
        <name>NAD(+)</name>
        <dbReference type="ChEBI" id="CHEBI:57540"/>
    </ligand>
</feature>
<gene>
    <name evidence="7" type="ORF">CLUMA_CG015900</name>
</gene>
<evidence type="ECO:0000259" key="6">
    <source>
        <dbReference type="Pfam" id="PF02866"/>
    </source>
</evidence>
<dbReference type="InterPro" id="IPR015955">
    <property type="entry name" value="Lactate_DH/Glyco_Ohase_4_C"/>
</dbReference>
<organism evidence="7 8">
    <name type="scientific">Clunio marinus</name>
    <dbReference type="NCBI Taxonomy" id="568069"/>
    <lineage>
        <taxon>Eukaryota</taxon>
        <taxon>Metazoa</taxon>
        <taxon>Ecdysozoa</taxon>
        <taxon>Arthropoda</taxon>
        <taxon>Hexapoda</taxon>
        <taxon>Insecta</taxon>
        <taxon>Pterygota</taxon>
        <taxon>Neoptera</taxon>
        <taxon>Endopterygota</taxon>
        <taxon>Diptera</taxon>
        <taxon>Nematocera</taxon>
        <taxon>Chironomoidea</taxon>
        <taxon>Chironomidae</taxon>
        <taxon>Clunio</taxon>
    </lineage>
</organism>
<dbReference type="PRINTS" id="PR00086">
    <property type="entry name" value="LLDHDRGNASE"/>
</dbReference>
<feature type="binding site" evidence="3">
    <location>
        <begin position="27"/>
        <end position="32"/>
    </location>
    <ligand>
        <name>NAD(+)</name>
        <dbReference type="ChEBI" id="CHEBI:57540"/>
    </ligand>
</feature>
<evidence type="ECO:0000313" key="8">
    <source>
        <dbReference type="Proteomes" id="UP000183832"/>
    </source>
</evidence>
<dbReference type="STRING" id="568069.A0A1J1IU43"/>
<keyword evidence="1 4" id="KW-0560">Oxidoreductase</keyword>
<evidence type="ECO:0000256" key="2">
    <source>
        <dbReference type="ARBA" id="ARBA00023027"/>
    </source>
</evidence>
<comment type="similarity">
    <text evidence="4">Belongs to the LDH/MDH superfamily.</text>
</comment>
<evidence type="ECO:0000256" key="3">
    <source>
        <dbReference type="PIRSR" id="PIRSR000102-3"/>
    </source>
</evidence>
<dbReference type="GO" id="GO:0004459">
    <property type="term" value="F:L-lactate dehydrogenase (NAD+) activity"/>
    <property type="evidence" value="ECO:0007669"/>
    <property type="project" value="TreeGrafter"/>
</dbReference>
<proteinExistence type="inferred from homology"/>
<feature type="domain" description="Lactate/malate dehydrogenase N-terminal" evidence="5">
    <location>
        <begin position="22"/>
        <end position="160"/>
    </location>
</feature>
<reference evidence="7 8" key="1">
    <citation type="submission" date="2015-04" db="EMBL/GenBank/DDBJ databases">
        <authorList>
            <person name="Syromyatnikov M.Y."/>
            <person name="Popov V.N."/>
        </authorList>
    </citation>
    <scope>NUCLEOTIDE SEQUENCE [LARGE SCALE GENOMIC DNA]</scope>
</reference>
<dbReference type="Proteomes" id="UP000183832">
    <property type="component" value="Unassembled WGS sequence"/>
</dbReference>
<dbReference type="EMBL" id="CVRI01000058">
    <property type="protein sequence ID" value="CRL02638.1"/>
    <property type="molecule type" value="Genomic_DNA"/>
</dbReference>
<dbReference type="InterPro" id="IPR001557">
    <property type="entry name" value="L-lactate/malate_DH"/>
</dbReference>
<dbReference type="Pfam" id="PF00056">
    <property type="entry name" value="Ldh_1_N"/>
    <property type="match status" value="1"/>
</dbReference>
<dbReference type="InterPro" id="IPR001236">
    <property type="entry name" value="Lactate/malate_DH_N"/>
</dbReference>
<dbReference type="InterPro" id="IPR036291">
    <property type="entry name" value="NAD(P)-bd_dom_sf"/>
</dbReference>
<keyword evidence="2 3" id="KW-0520">NAD</keyword>
<dbReference type="Gene3D" id="3.40.50.720">
    <property type="entry name" value="NAD(P)-binding Rossmann-like Domain"/>
    <property type="match status" value="1"/>
</dbReference>
<evidence type="ECO:0000256" key="1">
    <source>
        <dbReference type="ARBA" id="ARBA00023002"/>
    </source>
</evidence>
<dbReference type="SUPFAM" id="SSF51735">
    <property type="entry name" value="NAD(P)-binding Rossmann-fold domains"/>
    <property type="match status" value="1"/>
</dbReference>
<dbReference type="PANTHER" id="PTHR43128">
    <property type="entry name" value="L-2-HYDROXYCARBOXYLATE DEHYDROGENASE (NAD(P)(+))"/>
    <property type="match status" value="1"/>
</dbReference>
<dbReference type="Pfam" id="PF02866">
    <property type="entry name" value="Ldh_1_C"/>
    <property type="match status" value="1"/>
</dbReference>
<protein>
    <submittedName>
        <fullName evidence="7">CLUMA_CG015900, isoform A</fullName>
    </submittedName>
</protein>
<evidence type="ECO:0000256" key="4">
    <source>
        <dbReference type="RuleBase" id="RU003369"/>
    </source>
</evidence>
<dbReference type="GO" id="GO:0006089">
    <property type="term" value="P:lactate metabolic process"/>
    <property type="evidence" value="ECO:0007669"/>
    <property type="project" value="TreeGrafter"/>
</dbReference>
<dbReference type="PANTHER" id="PTHR43128:SF16">
    <property type="entry name" value="L-LACTATE DEHYDROGENASE"/>
    <property type="match status" value="1"/>
</dbReference>
<dbReference type="InterPro" id="IPR022383">
    <property type="entry name" value="Lactate/malate_DH_C"/>
</dbReference>
<dbReference type="PIRSF" id="PIRSF000102">
    <property type="entry name" value="Lac_mal_DH"/>
    <property type="match status" value="1"/>
</dbReference>
<sequence length="334" mass="36457">MSTIKTHLFNSLTQTKKESRNKITIFGAGTVGTTTAFVILLQEISNDVVIISRNDDKIEGEVLDLVLTSHFVKNRPNISGGADLSLSTGSQVIIFTAGVKRIEGENHVDKIQRNVEIMKAFVPKLAQRSPNAVLIVVTDPCDVLAYVAWKLSGYPKNRIIASGTQIDSYRFRHLIAKVLDVGVESIDGWVIGEQGSECIPLLSSVSIGSFKLLDLDASFGSSESDSVKLSDIHEQTVQASDDIIKLKNSISWSIALTCADLAKTIVNDTNEIRVVSTMIKGLHGITKEVFLSLPCVLNSSGVTKVVNIKLNDKELKQLHMSTNFNDEIQKGISF</sequence>
<dbReference type="Gene3D" id="3.90.110.10">
    <property type="entry name" value="Lactate dehydrogenase/glycoside hydrolase, family 4, C-terminal"/>
    <property type="match status" value="1"/>
</dbReference>